<comment type="caution">
    <text evidence="1">The sequence shown here is derived from an EMBL/GenBank/DDBJ whole genome shotgun (WGS) entry which is preliminary data.</text>
</comment>
<gene>
    <name evidence="1" type="ORF">PLEPLA_LOCUS40726</name>
</gene>
<organism evidence="1 2">
    <name type="scientific">Pleuronectes platessa</name>
    <name type="common">European plaice</name>
    <dbReference type="NCBI Taxonomy" id="8262"/>
    <lineage>
        <taxon>Eukaryota</taxon>
        <taxon>Metazoa</taxon>
        <taxon>Chordata</taxon>
        <taxon>Craniata</taxon>
        <taxon>Vertebrata</taxon>
        <taxon>Euteleostomi</taxon>
        <taxon>Actinopterygii</taxon>
        <taxon>Neopterygii</taxon>
        <taxon>Teleostei</taxon>
        <taxon>Neoteleostei</taxon>
        <taxon>Acanthomorphata</taxon>
        <taxon>Carangaria</taxon>
        <taxon>Pleuronectiformes</taxon>
        <taxon>Pleuronectoidei</taxon>
        <taxon>Pleuronectidae</taxon>
        <taxon>Pleuronectes</taxon>
    </lineage>
</organism>
<dbReference type="SUPFAM" id="SSF101447">
    <property type="entry name" value="Formin homology 2 domain (FH2 domain)"/>
    <property type="match status" value="1"/>
</dbReference>
<accession>A0A9N7VIK9</accession>
<proteinExistence type="predicted"/>
<evidence type="ECO:0000313" key="1">
    <source>
        <dbReference type="EMBL" id="CAB1452976.1"/>
    </source>
</evidence>
<dbReference type="Proteomes" id="UP001153269">
    <property type="component" value="Unassembled WGS sequence"/>
</dbReference>
<sequence>MVTCSGSTDSSWILVSFNSLCTSMTPPPPPPPPPPPYLRSIDVRLSILPAVDRRRNRGRASICVSERVCLHPALLPQTELQASLCFLAEGTVTAVRVLTGGLQSLRTKDVPGANAENAFEKQGKISMRAPNPDSPYGLLVAHHEPEDKPTVIAYRSASPELCHGETTWDGVFVLPWIVTHAQSLAKSPVSSPLLSQEVASSLD</sequence>
<protein>
    <submittedName>
        <fullName evidence="1">Uncharacterized protein</fullName>
    </submittedName>
</protein>
<keyword evidence="2" id="KW-1185">Reference proteome</keyword>
<name>A0A9N7VIK9_PLEPL</name>
<dbReference type="EMBL" id="CADEAL010004150">
    <property type="protein sequence ID" value="CAB1452976.1"/>
    <property type="molecule type" value="Genomic_DNA"/>
</dbReference>
<reference evidence="1" key="1">
    <citation type="submission" date="2020-03" db="EMBL/GenBank/DDBJ databases">
        <authorList>
            <person name="Weist P."/>
        </authorList>
    </citation>
    <scope>NUCLEOTIDE SEQUENCE</scope>
</reference>
<evidence type="ECO:0000313" key="2">
    <source>
        <dbReference type="Proteomes" id="UP001153269"/>
    </source>
</evidence>
<dbReference type="AlphaFoldDB" id="A0A9N7VIK9"/>